<proteinExistence type="predicted"/>
<reference evidence="1 2" key="1">
    <citation type="submission" date="2017-03" db="EMBL/GenBank/DDBJ databases">
        <title>An alternative strategy for trypanosome survival in the mammalian bloodstream revealed through genome and transcriptome analysis of the ubiquitous bovine parasite Trypanosoma (Megatrypanum) theileri.</title>
        <authorList>
            <person name="Kelly S."/>
            <person name="Ivens A."/>
            <person name="Mott A."/>
            <person name="O'Neill E."/>
            <person name="Emms D."/>
            <person name="Macleod O."/>
            <person name="Voorheis P."/>
            <person name="Matthews J."/>
            <person name="Matthews K."/>
            <person name="Carrington M."/>
        </authorList>
    </citation>
    <scope>NUCLEOTIDE SEQUENCE [LARGE SCALE GENOMIC DNA]</scope>
    <source>
        <strain evidence="1">Edinburgh</strain>
    </source>
</reference>
<gene>
    <name evidence="1" type="ORF">TM35_000041490</name>
</gene>
<dbReference type="VEuPathDB" id="TriTrypDB:TM35_000041490"/>
<name>A0A1X0P4Y6_9TRYP</name>
<dbReference type="OrthoDB" id="270584at2759"/>
<dbReference type="SUPFAM" id="SSF54001">
    <property type="entry name" value="Cysteine proteinases"/>
    <property type="match status" value="1"/>
</dbReference>
<organism evidence="1 2">
    <name type="scientific">Trypanosoma theileri</name>
    <dbReference type="NCBI Taxonomy" id="67003"/>
    <lineage>
        <taxon>Eukaryota</taxon>
        <taxon>Discoba</taxon>
        <taxon>Euglenozoa</taxon>
        <taxon>Kinetoplastea</taxon>
        <taxon>Metakinetoplastina</taxon>
        <taxon>Trypanosomatida</taxon>
        <taxon>Trypanosomatidae</taxon>
        <taxon>Trypanosoma</taxon>
    </lineage>
</organism>
<dbReference type="InterPro" id="IPR038765">
    <property type="entry name" value="Papain-like_cys_pep_sf"/>
</dbReference>
<evidence type="ECO:0000313" key="2">
    <source>
        <dbReference type="Proteomes" id="UP000192257"/>
    </source>
</evidence>
<dbReference type="GeneID" id="39982123"/>
<accession>A0A1X0P4Y6</accession>
<sequence>MSAEGDDPASCLRSGDILLMNRRCMKMRDPIGIAICLLNKTECPFDHVAMVMKLNEEQVEQQQQAGTIHPNDPISPSGTYVLETNLSGVTLRALENRLARSSSNSVSVRFLHMGETRDEHEKLLYNHLPRVSNIPYKMDFVGFIPSFFSPPDKMDRIKAAHKLYLLSKEIENINKLLPMMVHKKDDATTLQTLRQTYYEASIFLQDMYFPHLERLKNDNQVPLLNWNEGHFVVDGSNVENGLFCSELIAHLWQTSGIVSEFPPASSFRPFDFLDDTRFNFLISSILWGDIVTLADRRAPTAPVHRRFIEETNTLSKRLEFYRHISNNGNLENGLDSIYKWLIQSNTTRVVHHDLVANIVSMGVLFSMCGLMVAPLRLRWIECQLGVMLLRGSVWSLAAGLLTRDLFSVAVQGLTASIILRCLSYSTHTAPTNTNININKNSDSHSSTVHNGESRVLLGPSLLPPSKYCDTRHPFYTVAAVWLAAGAAAHVAATPILNAVLAQHFGPSTAASSSFSFARRGLLRGAVSLLPLAALLPQQAVWLTWYETAGASIIPTPASPLRQRPDLLQTEEWRHFRHKALLGAFAATTALDAVLYPLQRRCWRSFLAQIYKPAAAPSYGRRLYAGYSYRLAGNLTIMFSSSLSMYLLGVI</sequence>
<keyword evidence="2" id="KW-1185">Reference proteome</keyword>
<dbReference type="Gene3D" id="3.90.1720.10">
    <property type="entry name" value="endopeptidase domain like (from Nostoc punctiforme)"/>
    <property type="match status" value="1"/>
</dbReference>
<dbReference type="AlphaFoldDB" id="A0A1X0P4Y6"/>
<comment type="caution">
    <text evidence="1">The sequence shown here is derived from an EMBL/GenBank/DDBJ whole genome shotgun (WGS) entry which is preliminary data.</text>
</comment>
<dbReference type="EMBL" id="NBCO01000004">
    <property type="protein sequence ID" value="ORC91935.1"/>
    <property type="molecule type" value="Genomic_DNA"/>
</dbReference>
<evidence type="ECO:0000313" key="1">
    <source>
        <dbReference type="EMBL" id="ORC91935.1"/>
    </source>
</evidence>
<dbReference type="Proteomes" id="UP000192257">
    <property type="component" value="Unassembled WGS sequence"/>
</dbReference>
<protein>
    <submittedName>
        <fullName evidence="1">Uncharacterized protein</fullName>
    </submittedName>
</protein>
<dbReference type="RefSeq" id="XP_028886001.1">
    <property type="nucleotide sequence ID" value="XM_029022343.1"/>
</dbReference>